<protein>
    <submittedName>
        <fullName evidence="1">Uncharacterized protein</fullName>
    </submittedName>
</protein>
<name>A0AAE3EXS3_9FLAO</name>
<dbReference type="EMBL" id="JAIRBC010000017">
    <property type="protein sequence ID" value="MCG2461541.1"/>
    <property type="molecule type" value="Genomic_DNA"/>
</dbReference>
<evidence type="ECO:0000313" key="2">
    <source>
        <dbReference type="Proteomes" id="UP001200642"/>
    </source>
</evidence>
<accession>A0AAE3EXS3</accession>
<comment type="caution">
    <text evidence="1">The sequence shown here is derived from an EMBL/GenBank/DDBJ whole genome shotgun (WGS) entry which is preliminary data.</text>
</comment>
<sequence length="127" mass="14646">MTIDFPDSQKLLSNAKKAGLFDNLVVQLQKDFILANIAIDFVGGGEVRQITPEELMSVLREKVYRLIMEKFTDYLNLLYIVDVPEKAFKEIQLTDVVEIAEQVTLLILKREYQKVRLKAQFGQEPNI</sequence>
<evidence type="ECO:0000313" key="1">
    <source>
        <dbReference type="EMBL" id="MCG2461541.1"/>
    </source>
</evidence>
<dbReference type="RefSeq" id="WP_317902683.1">
    <property type="nucleotide sequence ID" value="NZ_JAIRBC010000017.1"/>
</dbReference>
<dbReference type="Proteomes" id="UP001200642">
    <property type="component" value="Unassembled WGS sequence"/>
</dbReference>
<proteinExistence type="predicted"/>
<reference evidence="1" key="1">
    <citation type="submission" date="2023-02" db="EMBL/GenBank/DDBJ databases">
        <title>Genome of Flavobacteriaceae gen. nov. sp. strain F89.</title>
        <authorList>
            <person name="Wang Y."/>
        </authorList>
    </citation>
    <scope>NUCLEOTIDE SEQUENCE</scope>
    <source>
        <strain evidence="1">F89</strain>
    </source>
</reference>
<dbReference type="AlphaFoldDB" id="A0AAE3EXS3"/>
<gene>
    <name evidence="1" type="ORF">K8352_12340</name>
</gene>
<organism evidence="1 2">
    <name type="scientific">Cerina litoralis</name>
    <dbReference type="NCBI Taxonomy" id="2874477"/>
    <lineage>
        <taxon>Bacteria</taxon>
        <taxon>Pseudomonadati</taxon>
        <taxon>Bacteroidota</taxon>
        <taxon>Flavobacteriia</taxon>
        <taxon>Flavobacteriales</taxon>
        <taxon>Flavobacteriaceae</taxon>
        <taxon>Cerina</taxon>
    </lineage>
</organism>
<keyword evidence="2" id="KW-1185">Reference proteome</keyword>